<dbReference type="EMBL" id="CP038148">
    <property type="protein sequence ID" value="QBQ98169.1"/>
    <property type="molecule type" value="Genomic_DNA"/>
</dbReference>
<accession>A0A4P7CVE3</accession>
<name>A0A4P7CVE3_9BURK</name>
<protein>
    <submittedName>
        <fullName evidence="1">Uncharacterized protein</fullName>
    </submittedName>
</protein>
<dbReference type="Proteomes" id="UP000295727">
    <property type="component" value="Chromosome 1"/>
</dbReference>
<proteinExistence type="predicted"/>
<dbReference type="RefSeq" id="WP_134749738.1">
    <property type="nucleotide sequence ID" value="NZ_CP038148.1"/>
</dbReference>
<dbReference type="AlphaFoldDB" id="A0A4P7CVE3"/>
<reference evidence="1 2" key="1">
    <citation type="submission" date="2019-03" db="EMBL/GenBank/DDBJ databases">
        <title>Paraburkholderia sp. 7MH5, isolated from subtropical forest soil.</title>
        <authorList>
            <person name="Gao Z.-H."/>
            <person name="Qiu L.-H."/>
        </authorList>
    </citation>
    <scope>NUCLEOTIDE SEQUENCE [LARGE SCALE GENOMIC DNA]</scope>
    <source>
        <strain evidence="1 2">7MH5</strain>
    </source>
</reference>
<sequence>MDNKIQFTFGAQDAGLKAMAASVASALTGIRKQSDDAAASVANQGKASKSAAEAWAIQRREIELLYTSMGKMPSKQVEQELDELEKKFLSMGVAAERGSKIAADGMRKLLSEAKAMAAADAGTERRGAMASVTDQVVGRSAGILKAAIGGIAAAFTLAAIKRRVMEQYELADAMGKSAEKAGVSVAAISTLSYASKFAGVESDALTASLGKLGKTMVDVETGGKKSAAVFQVLGVSATEQSGKLRAADQVLLDIAERFSNMPDGVAKTTLAMDLFGKSGAELIPFLNGGKEGIAALQEEARKLGLELSDNDVVASAQFNDNLERLHARAQGMWRLLAMQLVPTLDRVADTMVKSGGAASDFQVFISGVDYSIRGLVTAGSTAIAVLRQFSDLAAGVLSAGYLAMRGEGRAAAAALKLAWDDSRKDGQAWAADMNKLWGAAQTAPAPTKRGGAPVDLAPIAAASAGDKSHVAEWENELNQQKLAHERINAENSTFIEFSKERERDFWKTKLDTVKMSNEERYSVEQKYLNAVQAINKEAFEAGIAQQKAQMAALEKNYAERVKLAGDIADRMRAAYGADSKQYADAQRAQLQEEHAFSAQKRALSDLDVANRRSALASDIELQRQQGQLSLSLGLITRAQLLEQELGYQQQLYEIDRQALEERAALVDPQRDPELKKQLDNKLLEQERAYQLQKKKLQADLTVEKSSSGLNAFTSMETQLGTALTGMLTRTQSWRKSMQGLFTSVGGAFVDELVSKPLAKYAAGLARQLVLGQAASTAETTLATTTAAQKIATSSSAAMVQGSNNAVVAGTGAASALASIPIVGPALAAAGMPAMIALVMGTLGTIHSASGGFDIPAGMNPLTQLHEQEMVLPAKYANVIRSIAANGSSDSPQAVFAPVLNVHAVDQRSMERMLRRNDNALMTALQGAHRKFMTKRP</sequence>
<evidence type="ECO:0000313" key="1">
    <source>
        <dbReference type="EMBL" id="QBQ98169.1"/>
    </source>
</evidence>
<dbReference type="KEGG" id="ppai:E1956_13955"/>
<organism evidence="1 2">
    <name type="scientific">Paraburkholderia pallida</name>
    <dbReference type="NCBI Taxonomy" id="2547399"/>
    <lineage>
        <taxon>Bacteria</taxon>
        <taxon>Pseudomonadati</taxon>
        <taxon>Pseudomonadota</taxon>
        <taxon>Betaproteobacteria</taxon>
        <taxon>Burkholderiales</taxon>
        <taxon>Burkholderiaceae</taxon>
        <taxon>Paraburkholderia</taxon>
    </lineage>
</organism>
<dbReference type="OrthoDB" id="363355at2"/>
<evidence type="ECO:0000313" key="2">
    <source>
        <dbReference type="Proteomes" id="UP000295727"/>
    </source>
</evidence>
<keyword evidence="2" id="KW-1185">Reference proteome</keyword>
<gene>
    <name evidence="1" type="ORF">E1956_13955</name>
</gene>